<name>K8EQ79_9CHLO</name>
<feature type="transmembrane region" description="Helical" evidence="2">
    <location>
        <begin position="7"/>
        <end position="24"/>
    </location>
</feature>
<evidence type="ECO:0000259" key="3">
    <source>
        <dbReference type="Pfam" id="PF04982"/>
    </source>
</evidence>
<feature type="transmembrane region" description="Helical" evidence="2">
    <location>
        <begin position="189"/>
        <end position="209"/>
    </location>
</feature>
<dbReference type="RefSeq" id="XP_007515691.1">
    <property type="nucleotide sequence ID" value="XM_007515629.1"/>
</dbReference>
<dbReference type="KEGG" id="bpg:Bathy01g06260"/>
<feature type="region of interest" description="Disordered" evidence="1">
    <location>
        <begin position="38"/>
        <end position="68"/>
    </location>
</feature>
<organism evidence="4 5">
    <name type="scientific">Bathycoccus prasinos</name>
    <dbReference type="NCBI Taxonomy" id="41875"/>
    <lineage>
        <taxon>Eukaryota</taxon>
        <taxon>Viridiplantae</taxon>
        <taxon>Chlorophyta</taxon>
        <taxon>Mamiellophyceae</taxon>
        <taxon>Mamiellales</taxon>
        <taxon>Bathycoccaceae</taxon>
        <taxon>Bathycoccus</taxon>
    </lineage>
</organism>
<sequence>MFHQNNLLSFRHIFIIIIMLYQQYSSSLSLAVSRVSSSSSTSSSRRRGGDSFRTTTTTTRWRTSRRRRTKKVTVTVFDSSRQNSNIGASTSGKDTEDDAKIGVGSSLFKRIQLASDGYVRLALPGNESREVDKRPISDLLYGFLFAFGTLAILGTIDALIEVNFQKPFFIGAWGTISVLAFGTNDAPALRMWNVVVATVFASFVAICFVKFFGTTVITRALAVAISIAFMMWTGAIHPPGGAACVIAMDMIKWQELGFLYALYPTVLGSAFICASGAVCSKVKKRWPFTIEDVKSAMMNMKRPNGKEMVQTLKSCGSGGIFAYGIMNTLWYSFGIVTAVYAITASGATSLALIKPKLLPALAAVWAGSQATKLFRISSSIALAPLCDKILNRVNRRLNETNRFSKSQTLFWTCIATVLLGCAFIAACTFAFLAKAKLFV</sequence>
<feature type="transmembrane region" description="Helical" evidence="2">
    <location>
        <begin position="216"/>
        <end position="237"/>
    </location>
</feature>
<dbReference type="PANTHER" id="PTHR33741">
    <property type="entry name" value="TRANSMEMBRANE PROTEIN DDB_G0269096-RELATED"/>
    <property type="match status" value="1"/>
</dbReference>
<dbReference type="Pfam" id="PF04982">
    <property type="entry name" value="TM_HPP"/>
    <property type="match status" value="1"/>
</dbReference>
<dbReference type="EMBL" id="FO082278">
    <property type="protein sequence ID" value="CCO14570.1"/>
    <property type="molecule type" value="Genomic_DNA"/>
</dbReference>
<dbReference type="OrthoDB" id="498799at2759"/>
<keyword evidence="5" id="KW-1185">Reference proteome</keyword>
<feature type="transmembrane region" description="Helical" evidence="2">
    <location>
        <begin position="257"/>
        <end position="279"/>
    </location>
</feature>
<keyword evidence="2" id="KW-0472">Membrane</keyword>
<dbReference type="GeneID" id="19018361"/>
<dbReference type="InterPro" id="IPR058581">
    <property type="entry name" value="TM_HPP"/>
</dbReference>
<dbReference type="AlphaFoldDB" id="K8EQ79"/>
<dbReference type="InterPro" id="IPR007065">
    <property type="entry name" value="HPP"/>
</dbReference>
<keyword evidence="2" id="KW-0812">Transmembrane</keyword>
<dbReference type="Proteomes" id="UP000198341">
    <property type="component" value="Chromosome 1"/>
</dbReference>
<evidence type="ECO:0000256" key="2">
    <source>
        <dbReference type="SAM" id="Phobius"/>
    </source>
</evidence>
<dbReference type="PANTHER" id="PTHR33741:SF5">
    <property type="entry name" value="TRANSMEMBRANE PROTEIN DDB_G0269096-RELATED"/>
    <property type="match status" value="1"/>
</dbReference>
<proteinExistence type="predicted"/>
<evidence type="ECO:0000313" key="4">
    <source>
        <dbReference type="EMBL" id="CCO14570.1"/>
    </source>
</evidence>
<protein>
    <submittedName>
        <fullName evidence="4">HPP family protein</fullName>
    </submittedName>
</protein>
<feature type="transmembrane region" description="Helical" evidence="2">
    <location>
        <begin position="329"/>
        <end position="353"/>
    </location>
</feature>
<keyword evidence="2" id="KW-1133">Transmembrane helix</keyword>
<feature type="transmembrane region" description="Helical" evidence="2">
    <location>
        <begin position="410"/>
        <end position="433"/>
    </location>
</feature>
<reference evidence="4 5" key="1">
    <citation type="submission" date="2011-10" db="EMBL/GenBank/DDBJ databases">
        <authorList>
            <person name="Genoscope - CEA"/>
        </authorList>
    </citation>
    <scope>NUCLEOTIDE SEQUENCE [LARGE SCALE GENOMIC DNA]</scope>
    <source>
        <strain evidence="4 5">RCC 1105</strain>
    </source>
</reference>
<dbReference type="eggNOG" id="ENOG502QU4X">
    <property type="taxonomic scope" value="Eukaryota"/>
</dbReference>
<feature type="compositionally biased region" description="Low complexity" evidence="1">
    <location>
        <begin position="51"/>
        <end position="61"/>
    </location>
</feature>
<evidence type="ECO:0000313" key="5">
    <source>
        <dbReference type="Proteomes" id="UP000198341"/>
    </source>
</evidence>
<gene>
    <name evidence="4" type="ORF">Bathy01g06260</name>
</gene>
<feature type="domain" description="HPP transmembrane region" evidence="3">
    <location>
        <begin position="134"/>
        <end position="285"/>
    </location>
</feature>
<feature type="transmembrane region" description="Helical" evidence="2">
    <location>
        <begin position="139"/>
        <end position="160"/>
    </location>
</feature>
<accession>K8EQ79</accession>
<evidence type="ECO:0000256" key="1">
    <source>
        <dbReference type="SAM" id="MobiDB-lite"/>
    </source>
</evidence>